<reference evidence="3 4" key="1">
    <citation type="submission" date="2016-02" db="EMBL/GenBank/DDBJ databases">
        <title>Corynebacterium glutamicum N24 whole genome sequencing project.</title>
        <authorList>
            <person name="Matsutani M."/>
            <person name="Nangtapong N."/>
            <person name="Yakushi T."/>
            <person name="Matsushita K."/>
        </authorList>
    </citation>
    <scope>NUCLEOTIDE SEQUENCE [LARGE SCALE GENOMIC DNA]</scope>
    <source>
        <strain evidence="3 4">N24</strain>
    </source>
</reference>
<dbReference type="RefSeq" id="WP_096457453.1">
    <property type="nucleotide sequence ID" value="NZ_AP017369.1"/>
</dbReference>
<organism evidence="3 4">
    <name type="scientific">Corynebacterium suranareeae</name>
    <dbReference type="NCBI Taxonomy" id="2506452"/>
    <lineage>
        <taxon>Bacteria</taxon>
        <taxon>Bacillati</taxon>
        <taxon>Actinomycetota</taxon>
        <taxon>Actinomycetes</taxon>
        <taxon>Mycobacteriales</taxon>
        <taxon>Corynebacteriaceae</taxon>
        <taxon>Corynebacterium</taxon>
    </lineage>
</organism>
<dbReference type="InterPro" id="IPR025711">
    <property type="entry name" value="PepSY"/>
</dbReference>
<keyword evidence="1" id="KW-0472">Membrane</keyword>
<accession>A0A160PSF1</accession>
<dbReference type="Pfam" id="PF03929">
    <property type="entry name" value="PepSY_TM"/>
    <property type="match status" value="1"/>
</dbReference>
<dbReference type="AlphaFoldDB" id="A0A160PSF1"/>
<dbReference type="InterPro" id="IPR005625">
    <property type="entry name" value="PepSY-ass_TM"/>
</dbReference>
<dbReference type="Proteomes" id="UP000218244">
    <property type="component" value="Chromosome"/>
</dbReference>
<feature type="domain" description="PepSY" evidence="2">
    <location>
        <begin position="66"/>
        <end position="125"/>
    </location>
</feature>
<evidence type="ECO:0000313" key="4">
    <source>
        <dbReference type="Proteomes" id="UP000218244"/>
    </source>
</evidence>
<keyword evidence="1" id="KW-1133">Transmembrane helix</keyword>
<dbReference type="PANTHER" id="PTHR34219">
    <property type="entry name" value="IRON-REGULATED INNER MEMBRANE PROTEIN-RELATED"/>
    <property type="match status" value="1"/>
</dbReference>
<dbReference type="KEGG" id="csur:N24_2392"/>
<feature type="transmembrane region" description="Helical" evidence="1">
    <location>
        <begin position="20"/>
        <end position="45"/>
    </location>
</feature>
<evidence type="ECO:0000256" key="1">
    <source>
        <dbReference type="SAM" id="Phobius"/>
    </source>
</evidence>
<sequence length="456" mass="49514">MTFTRTSVAPSQALRLLHRLHFFAGVICAPLILIAALTGLVYSFAPTIENLSNQKLLTVEVEDTRLPVSELVDIAQQHHPDLPVTGVRIGDETSTTRVLFADDQLPESTVHAVFINPYSGEITGDTTQYGSSAALPFRHWISQGHRMLWLGEPGRIYSELAASWLGVLAMGGFALLWLRQRKPRRVQAMLRTGGSGRVKTYRRHAALGTIAGLGFIFLTFTGLTWSSYAGANISTLRAELNWTQPALDTSLTSNSASIAHDEHAGHHMPMAASISESESIDLVASTALENLRTPLTITPPSESGQAWTAAENRQSFRFTTDAIAINGETGALTNRLNSADWPLAAQASAWLIQLHMGTLLGFGNQVVLAALAISITIMICLGYSLLWQRRPRSGWPAAPRRVVLQHPTKGTLILGAALLAYCVLAPLFAVSLIAFIVISLCIHFVRTARKPQDSAL</sequence>
<gene>
    <name evidence="3" type="primary">piuB</name>
    <name evidence="3" type="ORF">N24_2392</name>
</gene>
<feature type="transmembrane region" description="Helical" evidence="1">
    <location>
        <begin position="205"/>
        <end position="228"/>
    </location>
</feature>
<feature type="transmembrane region" description="Helical" evidence="1">
    <location>
        <begin position="412"/>
        <end position="445"/>
    </location>
</feature>
<evidence type="ECO:0000259" key="2">
    <source>
        <dbReference type="Pfam" id="PF03413"/>
    </source>
</evidence>
<dbReference type="EMBL" id="AP017369">
    <property type="protein sequence ID" value="BAU96654.1"/>
    <property type="molecule type" value="Genomic_DNA"/>
</dbReference>
<proteinExistence type="predicted"/>
<dbReference type="PANTHER" id="PTHR34219:SF1">
    <property type="entry name" value="PEPSY DOMAIN-CONTAINING PROTEIN"/>
    <property type="match status" value="1"/>
</dbReference>
<name>A0A160PSF1_9CORY</name>
<evidence type="ECO:0000313" key="3">
    <source>
        <dbReference type="EMBL" id="BAU96654.1"/>
    </source>
</evidence>
<feature type="transmembrane region" description="Helical" evidence="1">
    <location>
        <begin position="366"/>
        <end position="386"/>
    </location>
</feature>
<keyword evidence="1" id="KW-0812">Transmembrane</keyword>
<protein>
    <submittedName>
        <fullName evidence="3">Uncharacterized iron-regulated membrane protein</fullName>
    </submittedName>
</protein>
<keyword evidence="4" id="KW-1185">Reference proteome</keyword>
<feature type="transmembrane region" description="Helical" evidence="1">
    <location>
        <begin position="156"/>
        <end position="178"/>
    </location>
</feature>
<dbReference type="Pfam" id="PF03413">
    <property type="entry name" value="PepSY"/>
    <property type="match status" value="1"/>
</dbReference>